<evidence type="ECO:0000313" key="5">
    <source>
        <dbReference type="Proteomes" id="UP000199820"/>
    </source>
</evidence>
<dbReference type="SUPFAM" id="SSF56349">
    <property type="entry name" value="DNA breaking-rejoining enzymes"/>
    <property type="match status" value="1"/>
</dbReference>
<dbReference type="InterPro" id="IPR011010">
    <property type="entry name" value="DNA_brk_join_enz"/>
</dbReference>
<feature type="domain" description="Integrase SAM-like N-terminal" evidence="3">
    <location>
        <begin position="69"/>
        <end position="119"/>
    </location>
</feature>
<dbReference type="AlphaFoldDB" id="A0A1I0GL82"/>
<evidence type="ECO:0000259" key="3">
    <source>
        <dbReference type="Pfam" id="PF14659"/>
    </source>
</evidence>
<dbReference type="GO" id="GO:0003677">
    <property type="term" value="F:DNA binding"/>
    <property type="evidence" value="ECO:0007669"/>
    <property type="project" value="UniProtKB-KW"/>
</dbReference>
<dbReference type="Pfam" id="PF14659">
    <property type="entry name" value="Phage_int_SAM_3"/>
    <property type="match status" value="1"/>
</dbReference>
<keyword evidence="2" id="KW-0238">DNA-binding</keyword>
<dbReference type="InterPro" id="IPR004107">
    <property type="entry name" value="Integrase_SAM-like_N"/>
</dbReference>
<dbReference type="GO" id="GO:0015074">
    <property type="term" value="P:DNA integration"/>
    <property type="evidence" value="ECO:0007669"/>
    <property type="project" value="InterPro"/>
</dbReference>
<keyword evidence="5" id="KW-1185">Reference proteome</keyword>
<evidence type="ECO:0000313" key="4">
    <source>
        <dbReference type="EMBL" id="SET71133.1"/>
    </source>
</evidence>
<dbReference type="eggNOG" id="COG0582">
    <property type="taxonomic scope" value="Bacteria"/>
</dbReference>
<dbReference type="STRING" id="1526.SAMN02910262_00748"/>
<dbReference type="Gene3D" id="1.10.150.130">
    <property type="match status" value="1"/>
</dbReference>
<evidence type="ECO:0000256" key="2">
    <source>
        <dbReference type="ARBA" id="ARBA00023125"/>
    </source>
</evidence>
<dbReference type="OrthoDB" id="9785687at2"/>
<reference evidence="4 5" key="1">
    <citation type="submission" date="2016-10" db="EMBL/GenBank/DDBJ databases">
        <authorList>
            <person name="de Groot N.N."/>
        </authorList>
    </citation>
    <scope>NUCLEOTIDE SEQUENCE [LARGE SCALE GENOMIC DNA]</scope>
    <source>
        <strain evidence="4 5">KH1P1</strain>
    </source>
</reference>
<dbReference type="RefSeq" id="WP_074649911.1">
    <property type="nucleotide sequence ID" value="NZ_FOIL01000035.1"/>
</dbReference>
<dbReference type="Proteomes" id="UP000199820">
    <property type="component" value="Unassembled WGS sequence"/>
</dbReference>
<name>A0A1I0GL82_9FIRM</name>
<gene>
    <name evidence="4" type="ORF">SAMN04487771_10356</name>
</gene>
<sequence>MGKDLRGKELGVGIVQQTDGLYVARYTDKHGKRQVKRFKTLQECRQWIADATYIDEHTDIENATDMIVEAWYEYWISIKQKTVRPNTVRNYTERYERNIRNVIGKKLLTEVKPIHCQRIFLDMADAGYKTSTIYQTRITLYNIPILGLR</sequence>
<accession>A0A1I0GL82</accession>
<organism evidence="4 5">
    <name type="scientific">[Clostridium] aminophilum</name>
    <dbReference type="NCBI Taxonomy" id="1526"/>
    <lineage>
        <taxon>Bacteria</taxon>
        <taxon>Bacillati</taxon>
        <taxon>Bacillota</taxon>
        <taxon>Clostridia</taxon>
        <taxon>Lachnospirales</taxon>
        <taxon>Lachnospiraceae</taxon>
    </lineage>
</organism>
<comment type="similarity">
    <text evidence="1">Belongs to the 'phage' integrase family.</text>
</comment>
<proteinExistence type="inferred from homology"/>
<protein>
    <submittedName>
        <fullName evidence="4">Phage integrase, N-terminal SAM-like domain</fullName>
    </submittedName>
</protein>
<dbReference type="Gene3D" id="3.30.160.60">
    <property type="entry name" value="Classic Zinc Finger"/>
    <property type="match status" value="1"/>
</dbReference>
<evidence type="ECO:0000256" key="1">
    <source>
        <dbReference type="ARBA" id="ARBA00008857"/>
    </source>
</evidence>
<dbReference type="InterPro" id="IPR010998">
    <property type="entry name" value="Integrase_recombinase_N"/>
</dbReference>
<dbReference type="EMBL" id="FOIL01000035">
    <property type="protein sequence ID" value="SET71133.1"/>
    <property type="molecule type" value="Genomic_DNA"/>
</dbReference>